<keyword evidence="3 6" id="KW-0067">ATP-binding</keyword>
<keyword evidence="1 5" id="KW-0677">Repeat</keyword>
<dbReference type="FunFam" id="3.40.50.300:FF:000010">
    <property type="entry name" value="Chaperone clpB 1, putative"/>
    <property type="match status" value="1"/>
</dbReference>
<evidence type="ECO:0000256" key="2">
    <source>
        <dbReference type="ARBA" id="ARBA00022741"/>
    </source>
</evidence>
<reference evidence="9" key="1">
    <citation type="submission" date="2020-07" db="EMBL/GenBank/DDBJ databases">
        <title>Genome sequence and genetic diversity analysis of an under-domesticated orphan crop, white fonio (Digitaria exilis).</title>
        <authorList>
            <person name="Bennetzen J.L."/>
            <person name="Chen S."/>
            <person name="Ma X."/>
            <person name="Wang X."/>
            <person name="Yssel A.E.J."/>
            <person name="Chaluvadi S.R."/>
            <person name="Johnson M."/>
            <person name="Gangashetty P."/>
            <person name="Hamidou F."/>
            <person name="Sanogo M.D."/>
            <person name="Zwaenepoel A."/>
            <person name="Wallace J."/>
            <person name="Van De Peer Y."/>
            <person name="Van Deynze A."/>
        </authorList>
    </citation>
    <scope>NUCLEOTIDE SEQUENCE</scope>
    <source>
        <tissue evidence="9">Leaves</tissue>
    </source>
</reference>
<dbReference type="Pfam" id="PF02861">
    <property type="entry name" value="Clp_N"/>
    <property type="match status" value="1"/>
</dbReference>
<dbReference type="Pfam" id="PF00004">
    <property type="entry name" value="AAA"/>
    <property type="match status" value="1"/>
</dbReference>
<dbReference type="InterPro" id="IPR001270">
    <property type="entry name" value="ClpA/B"/>
</dbReference>
<dbReference type="InterPro" id="IPR027417">
    <property type="entry name" value="P-loop_NTPase"/>
</dbReference>
<dbReference type="InterPro" id="IPR028299">
    <property type="entry name" value="ClpA/B_CS2"/>
</dbReference>
<dbReference type="InterPro" id="IPR018368">
    <property type="entry name" value="ClpA/B_CS1"/>
</dbReference>
<keyword evidence="7" id="KW-0175">Coiled coil</keyword>
<evidence type="ECO:0000313" key="9">
    <source>
        <dbReference type="EMBL" id="KAF8751423.1"/>
    </source>
</evidence>
<sequence length="878" mass="97213">MNPDKFTHKTNEALASAHELASEAGHAQITPLHLAAALAADRSGVLRQAIAHASGGNDIGAADSFERVVASALKRLPTQSPPLDTVPASTSLVKVIRRAQSLQKARGDSHLAVDQLLVGLLEDPQVSDALKETGVAASRVKAVVEKLRGDNRRVESASADTSFQALKTYGRDLVEVAGKLDPVIGRDDEIRRVVRILSRRTKNNPVLIGEPGVGKTAVVEGLAQRIVRGDVPSNLLDVRLVALDMGALVAGAKYRGEFEERLKAVLKEVEEAEGKVILFIDEIHLVLGAGRTEGSMDAANLFKPMLARGQLRCIGATTLEEYRKYVEKDAAFERRFQQVYVAEPSVVDTVSILRGLKEKYEGHHGVRIQDRALVVAAQLSSRYIMGRHLPDKAIDLVDEACANVRVQLDSQPEVIDNLERKRIQLEVELHALEKEKDKASKARLVEVRKELDDLRDQLQPLQMKYRKEKERIDEIRKLKQRREEMLFSLQEAERRMDLARVADIKYGALQEVDAAIAKLEGETGENLMLTETVGLEQIAEQEAVNAVAEAVLRSRAGLGRPQQPTGSFLFLGPTGVGKTELAKALAEQLFDDENLLVRIDMSEYMEKHSVSRLIGAPPGYVGHEEGGQLTEQVRRRPYCVILFDEVEKAHVAVFNTLLQVLDDGRLTDGQGRTVDFRNTVIIMTSNLGAEHLLAGMVGNNSMKAARDLVMLEVRRHFRPELLNRLDEIVIFDPLSHEQLRMVARLQMKDVAVRLAERGIALAVTDAALDVILSLSYDPVYGARPIRRWIEKRVVTELSKMLIKEEIDEDSTVFIDASRDKDELTYKVDMNGGLVNAQTGQKSDILIQIPSGATKGGAARAVKKMRIMEDGDDDDDMEE</sequence>
<dbReference type="GO" id="GO:0016887">
    <property type="term" value="F:ATP hydrolysis activity"/>
    <property type="evidence" value="ECO:0007669"/>
    <property type="project" value="InterPro"/>
</dbReference>
<feature type="domain" description="Clp R" evidence="8">
    <location>
        <begin position="3"/>
        <end position="150"/>
    </location>
</feature>
<evidence type="ECO:0000256" key="4">
    <source>
        <dbReference type="ARBA" id="ARBA00023186"/>
    </source>
</evidence>
<dbReference type="FunFam" id="3.40.50.300:FF:000025">
    <property type="entry name" value="ATP-dependent Clp protease subunit"/>
    <property type="match status" value="1"/>
</dbReference>
<dbReference type="GO" id="GO:0005737">
    <property type="term" value="C:cytoplasm"/>
    <property type="evidence" value="ECO:0007669"/>
    <property type="project" value="TreeGrafter"/>
</dbReference>
<dbReference type="SMART" id="SM00382">
    <property type="entry name" value="AAA"/>
    <property type="match status" value="2"/>
</dbReference>
<keyword evidence="10" id="KW-1185">Reference proteome</keyword>
<dbReference type="InterPro" id="IPR036628">
    <property type="entry name" value="Clp_N_dom_sf"/>
</dbReference>
<evidence type="ECO:0000256" key="1">
    <source>
        <dbReference type="ARBA" id="ARBA00022737"/>
    </source>
</evidence>
<dbReference type="AlphaFoldDB" id="A0A835FGS4"/>
<evidence type="ECO:0000256" key="5">
    <source>
        <dbReference type="PROSITE-ProRule" id="PRU01251"/>
    </source>
</evidence>
<dbReference type="PRINTS" id="PR00300">
    <property type="entry name" value="CLPPROTEASEA"/>
</dbReference>
<dbReference type="SUPFAM" id="SSF81923">
    <property type="entry name" value="Double Clp-N motif"/>
    <property type="match status" value="1"/>
</dbReference>
<dbReference type="CDD" id="cd00009">
    <property type="entry name" value="AAA"/>
    <property type="match status" value="1"/>
</dbReference>
<dbReference type="PROSITE" id="PS51903">
    <property type="entry name" value="CLP_R"/>
    <property type="match status" value="1"/>
</dbReference>
<dbReference type="CDD" id="cd19499">
    <property type="entry name" value="RecA-like_ClpB_Hsp104-like"/>
    <property type="match status" value="1"/>
</dbReference>
<dbReference type="InterPro" id="IPR041546">
    <property type="entry name" value="ClpA/ClpB_AAA_lid"/>
</dbReference>
<dbReference type="EMBL" id="JACEFO010000967">
    <property type="protein sequence ID" value="KAF8751423.1"/>
    <property type="molecule type" value="Genomic_DNA"/>
</dbReference>
<keyword evidence="4 6" id="KW-0143">Chaperone</keyword>
<dbReference type="FunFam" id="1.10.8.60:FF:000100">
    <property type="entry name" value="Chaperone protein ClpB1"/>
    <property type="match status" value="1"/>
</dbReference>
<dbReference type="InterPro" id="IPR004176">
    <property type="entry name" value="Clp_R_N"/>
</dbReference>
<dbReference type="InterPro" id="IPR019489">
    <property type="entry name" value="Clp_ATPase_C"/>
</dbReference>
<evidence type="ECO:0000259" key="8">
    <source>
        <dbReference type="PROSITE" id="PS51903"/>
    </source>
</evidence>
<accession>A0A835FGS4</accession>
<dbReference type="Pfam" id="PF17871">
    <property type="entry name" value="AAA_lid_9"/>
    <property type="match status" value="1"/>
</dbReference>
<evidence type="ECO:0000256" key="3">
    <source>
        <dbReference type="ARBA" id="ARBA00022840"/>
    </source>
</evidence>
<evidence type="ECO:0000313" key="10">
    <source>
        <dbReference type="Proteomes" id="UP000636709"/>
    </source>
</evidence>
<name>A0A835FGS4_9POAL</name>
<comment type="similarity">
    <text evidence="6">Belongs to the ClpA/ClpB family.</text>
</comment>
<dbReference type="SMART" id="SM01086">
    <property type="entry name" value="ClpB_D2-small"/>
    <property type="match status" value="1"/>
</dbReference>
<dbReference type="Gene3D" id="1.10.8.60">
    <property type="match status" value="2"/>
</dbReference>
<dbReference type="Gene3D" id="1.10.1780.10">
    <property type="entry name" value="Clp, N-terminal domain"/>
    <property type="match status" value="1"/>
</dbReference>
<comment type="caution">
    <text evidence="9">The sequence shown here is derived from an EMBL/GenBank/DDBJ whole genome shotgun (WGS) entry which is preliminary data.</text>
</comment>
<evidence type="ECO:0000256" key="7">
    <source>
        <dbReference type="SAM" id="Coils"/>
    </source>
</evidence>
<protein>
    <recommendedName>
        <fullName evidence="8">Clp R domain-containing protein</fullName>
    </recommendedName>
</protein>
<keyword evidence="2 6" id="KW-0547">Nucleotide-binding</keyword>
<dbReference type="PANTHER" id="PTHR11638:SF18">
    <property type="entry name" value="HEAT SHOCK PROTEIN 104"/>
    <property type="match status" value="1"/>
</dbReference>
<feature type="coiled-coil region" evidence="7">
    <location>
        <begin position="415"/>
        <end position="495"/>
    </location>
</feature>
<dbReference type="OrthoDB" id="47330at2759"/>
<evidence type="ECO:0000256" key="6">
    <source>
        <dbReference type="RuleBase" id="RU004432"/>
    </source>
</evidence>
<dbReference type="PROSITE" id="PS00870">
    <property type="entry name" value="CLPAB_1"/>
    <property type="match status" value="1"/>
</dbReference>
<dbReference type="PANTHER" id="PTHR11638">
    <property type="entry name" value="ATP-DEPENDENT CLP PROTEASE"/>
    <property type="match status" value="1"/>
</dbReference>
<dbReference type="GO" id="GO:0005524">
    <property type="term" value="F:ATP binding"/>
    <property type="evidence" value="ECO:0007669"/>
    <property type="project" value="UniProtKB-KW"/>
</dbReference>
<dbReference type="Pfam" id="PF07724">
    <property type="entry name" value="AAA_2"/>
    <property type="match status" value="1"/>
</dbReference>
<dbReference type="InterPro" id="IPR003959">
    <property type="entry name" value="ATPase_AAA_core"/>
</dbReference>
<dbReference type="InterPro" id="IPR003593">
    <property type="entry name" value="AAA+_ATPase"/>
</dbReference>
<dbReference type="SUPFAM" id="SSF52540">
    <property type="entry name" value="P-loop containing nucleoside triphosphate hydrolases"/>
    <property type="match status" value="2"/>
</dbReference>
<dbReference type="GO" id="GO:0034605">
    <property type="term" value="P:cellular response to heat"/>
    <property type="evidence" value="ECO:0007669"/>
    <property type="project" value="TreeGrafter"/>
</dbReference>
<proteinExistence type="inferred from homology"/>
<dbReference type="Proteomes" id="UP000636709">
    <property type="component" value="Unassembled WGS sequence"/>
</dbReference>
<dbReference type="Gene3D" id="4.10.860.10">
    <property type="entry name" value="UVR domain"/>
    <property type="match status" value="1"/>
</dbReference>
<organism evidence="9 10">
    <name type="scientific">Digitaria exilis</name>
    <dbReference type="NCBI Taxonomy" id="1010633"/>
    <lineage>
        <taxon>Eukaryota</taxon>
        <taxon>Viridiplantae</taxon>
        <taxon>Streptophyta</taxon>
        <taxon>Embryophyta</taxon>
        <taxon>Tracheophyta</taxon>
        <taxon>Spermatophyta</taxon>
        <taxon>Magnoliopsida</taxon>
        <taxon>Liliopsida</taxon>
        <taxon>Poales</taxon>
        <taxon>Poaceae</taxon>
        <taxon>PACMAD clade</taxon>
        <taxon>Panicoideae</taxon>
        <taxon>Panicodae</taxon>
        <taxon>Paniceae</taxon>
        <taxon>Anthephorinae</taxon>
        <taxon>Digitaria</taxon>
    </lineage>
</organism>
<dbReference type="Pfam" id="PF10431">
    <property type="entry name" value="ClpB_D2-small"/>
    <property type="match status" value="1"/>
</dbReference>
<dbReference type="Gene3D" id="3.40.50.300">
    <property type="entry name" value="P-loop containing nucleotide triphosphate hydrolases"/>
    <property type="match status" value="2"/>
</dbReference>
<dbReference type="InterPro" id="IPR050130">
    <property type="entry name" value="ClpA_ClpB"/>
</dbReference>
<gene>
    <name evidence="9" type="ORF">HU200_012099</name>
</gene>
<dbReference type="PROSITE" id="PS00871">
    <property type="entry name" value="CLPAB_2"/>
    <property type="match status" value="1"/>
</dbReference>